<keyword evidence="5" id="KW-0862">Zinc</keyword>
<dbReference type="OrthoDB" id="1606438at2759"/>
<dbReference type="PANTHER" id="PTHR23131:SF3">
    <property type="entry name" value="ATROCHRYSONE CARBOXYL ACP THIOESTERASE"/>
    <property type="match status" value="1"/>
</dbReference>
<keyword evidence="3" id="KW-0479">Metal-binding</keyword>
<feature type="domain" description="Metallo-beta-lactamase" evidence="6">
    <location>
        <begin position="685"/>
        <end position="841"/>
    </location>
</feature>
<dbReference type="InterPro" id="IPR047921">
    <property type="entry name" value="LACTB2-like_MBL-fold"/>
</dbReference>
<name>A0A8H4EFP0_9EURO</name>
<comment type="caution">
    <text evidence="7">The sequence shown here is derived from an EMBL/GenBank/DDBJ whole genome shotgun (WGS) entry which is preliminary data.</text>
</comment>
<dbReference type="Pfam" id="PF00753">
    <property type="entry name" value="Lactamase_B"/>
    <property type="match status" value="1"/>
</dbReference>
<evidence type="ECO:0000313" key="7">
    <source>
        <dbReference type="EMBL" id="KAF4240426.1"/>
    </source>
</evidence>
<dbReference type="SMART" id="SM00849">
    <property type="entry name" value="Lactamase_B"/>
    <property type="match status" value="1"/>
</dbReference>
<evidence type="ECO:0000313" key="8">
    <source>
        <dbReference type="Proteomes" id="UP000653565"/>
    </source>
</evidence>
<dbReference type="Gene3D" id="3.40.50.150">
    <property type="entry name" value="Vaccinia Virus protein VP39"/>
    <property type="match status" value="1"/>
</dbReference>
<evidence type="ECO:0000256" key="2">
    <source>
        <dbReference type="ARBA" id="ARBA00007749"/>
    </source>
</evidence>
<dbReference type="EMBL" id="JAAAPX010000026">
    <property type="protein sequence ID" value="KAF4240426.1"/>
    <property type="molecule type" value="Genomic_DNA"/>
</dbReference>
<proteinExistence type="inferred from homology"/>
<evidence type="ECO:0000256" key="4">
    <source>
        <dbReference type="ARBA" id="ARBA00022801"/>
    </source>
</evidence>
<dbReference type="InterPro" id="IPR001279">
    <property type="entry name" value="Metallo-B-lactamas"/>
</dbReference>
<keyword evidence="8" id="KW-1185">Reference proteome</keyword>
<keyword evidence="4" id="KW-0378">Hydrolase</keyword>
<dbReference type="InterPro" id="IPR029063">
    <property type="entry name" value="SAM-dependent_MTases_sf"/>
</dbReference>
<evidence type="ECO:0000256" key="1">
    <source>
        <dbReference type="ARBA" id="ARBA00001947"/>
    </source>
</evidence>
<evidence type="ECO:0000256" key="5">
    <source>
        <dbReference type="ARBA" id="ARBA00022833"/>
    </source>
</evidence>
<gene>
    <name evidence="7" type="ORF">CNMCM6805_004946</name>
</gene>
<dbReference type="SUPFAM" id="SSF56281">
    <property type="entry name" value="Metallo-hydrolase/oxidoreductase"/>
    <property type="match status" value="1"/>
</dbReference>
<reference evidence="7" key="1">
    <citation type="journal article" date="2020" name="bioRxiv">
        <title>Genomic and phenotypic heterogeneity of clinical isolates of the human pathogens Aspergillus fumigatus, Aspergillus lentulus and Aspergillus fumigatiaffinis.</title>
        <authorList>
            <person name="dos Santos R.A.C."/>
            <person name="Steenwyk J.L."/>
            <person name="Rivero-Menendez O."/>
            <person name="Mead M.E."/>
            <person name="Silva L.P."/>
            <person name="Bastos R.W."/>
            <person name="Alastruey-Izquierdo A."/>
            <person name="Goldman G.H."/>
            <person name="Rokas A."/>
        </authorList>
    </citation>
    <scope>NUCLEOTIDE SEQUENCE</scope>
    <source>
        <strain evidence="7">CNM-CM6805</strain>
    </source>
</reference>
<dbReference type="Gene3D" id="3.60.15.10">
    <property type="entry name" value="Ribonuclease Z/Hydroxyacylglutathione hydrolase-like"/>
    <property type="match status" value="1"/>
</dbReference>
<organism evidence="7 8">
    <name type="scientific">Aspergillus fumigatiaffinis</name>
    <dbReference type="NCBI Taxonomy" id="340414"/>
    <lineage>
        <taxon>Eukaryota</taxon>
        <taxon>Fungi</taxon>
        <taxon>Dikarya</taxon>
        <taxon>Ascomycota</taxon>
        <taxon>Pezizomycotina</taxon>
        <taxon>Eurotiomycetes</taxon>
        <taxon>Eurotiomycetidae</taxon>
        <taxon>Eurotiales</taxon>
        <taxon>Aspergillaceae</taxon>
        <taxon>Aspergillus</taxon>
        <taxon>Aspergillus subgen. Fumigati</taxon>
    </lineage>
</organism>
<comment type="similarity">
    <text evidence="2">Belongs to the metallo-beta-lactamase superfamily.</text>
</comment>
<sequence length="944" mass="103341">MPSLAQLETQTRELLAAIKVLASHSQTAEGSIEATVHGVSPLTALGGMGDTKRARESVLESLTKLQVMVAGPTDVLQHMACQAQLLACLQWLAEFQVPACIPLDGSASIKDIAELVGVPEMHIGRIVRMTMTAGFLREPQPGYMAHSALSAAFVTNPSYFDAMMFLARIATPGALNMPLVTRQRSADLGERTTQNELRNTPASLANLLDPSETVTPRLERQWHAYLRFGTGNVSDTATDILSCLEPLQGANALVVEVGARSTDRAVALANQYPTLRFTVQIHLPSAASGGKSRAKYDKTRSMSSNSHITVQYRNPGTPQHIQDAAIYIINFPLPIPGVSSSSITARIETELRAHLHALRMSQSATLVLTVPALPEQGTMSTEVAVLTRIRDLSFLQLADEREPEISELINLLNGVGDSEGKLVVVNKVKSVASNGAIALEVKYQAYADRQIFATPSFYHQPHTMLWRFSQDPVLISSRKGIQTSQKDGILEGFQSRWWETFSSHVMQMDAHLLSVCYTFITAREATSAVIRYSGRTGQRLVRFRGYLSGIPPGDPRLGVLSLRWARPCPRLPLGGAEDHPFTFPAIYTYPSYELLMHARGNTRKKAKYRCTEMADDGASDPAASAPKLQYKGGYRQINKALNIDAFEDYLEAQISRLPELADVEQISPRVLRILGQNAGQFTLQGTNTYIVGTGARRLIIDTGQGIPEWANLIADTLLATHAALSHVLLTHWHGDHTGGVPDLLRLYPHLVDSIYKHTPGPAMQPIVDGQVFRVEGATVRAVHAPGHSHDHMCFILEEENAMFTGDNVLGHGSAAVEELGPWMQSLRIMQSHGCPIGYPAHGAPICNLPGKITTELASKTRRESQVLVALDQLTRSVPGSGSHPCSLTVKQLVTAMHGDNLDPRVREMAVEPLVEEILRKLAADGRVAFRLRRGEKQWYGIRAH</sequence>
<reference evidence="7" key="2">
    <citation type="submission" date="2020-04" db="EMBL/GenBank/DDBJ databases">
        <authorList>
            <person name="Santos R.A.C."/>
            <person name="Steenwyk J.L."/>
            <person name="Rivero-Menendez O."/>
            <person name="Mead M.E."/>
            <person name="Silva L.P."/>
            <person name="Bastos R.W."/>
            <person name="Alastruey-Izquierdo A."/>
            <person name="Goldman G.H."/>
            <person name="Rokas A."/>
        </authorList>
    </citation>
    <scope>NUCLEOTIDE SEQUENCE</scope>
    <source>
        <strain evidence="7">CNM-CM6805</strain>
    </source>
</reference>
<dbReference type="CDD" id="cd07722">
    <property type="entry name" value="LACTB2-like_MBL-fold"/>
    <property type="match status" value="1"/>
</dbReference>
<dbReference type="InterPro" id="IPR050662">
    <property type="entry name" value="Sec-metab_biosynth-thioest"/>
</dbReference>
<dbReference type="SUPFAM" id="SSF46785">
    <property type="entry name" value="Winged helix' DNA-binding domain"/>
    <property type="match status" value="1"/>
</dbReference>
<dbReference type="PANTHER" id="PTHR23131">
    <property type="entry name" value="ENDORIBONUCLEASE LACTB2"/>
    <property type="match status" value="1"/>
</dbReference>
<dbReference type="InterPro" id="IPR036866">
    <property type="entry name" value="RibonucZ/Hydroxyglut_hydro"/>
</dbReference>
<accession>A0A8H4EFP0</accession>
<dbReference type="GO" id="GO:0016787">
    <property type="term" value="F:hydrolase activity"/>
    <property type="evidence" value="ECO:0007669"/>
    <property type="project" value="UniProtKB-KW"/>
</dbReference>
<dbReference type="InterPro" id="IPR036388">
    <property type="entry name" value="WH-like_DNA-bd_sf"/>
</dbReference>
<dbReference type="AlphaFoldDB" id="A0A8H4EFP0"/>
<dbReference type="FunFam" id="3.60.15.10:FF:000041">
    <property type="entry name" value="Metallo-beta-lactamase domain protein"/>
    <property type="match status" value="1"/>
</dbReference>
<dbReference type="GO" id="GO:0044550">
    <property type="term" value="P:secondary metabolite biosynthetic process"/>
    <property type="evidence" value="ECO:0007669"/>
    <property type="project" value="UniProtKB-ARBA"/>
</dbReference>
<evidence type="ECO:0000256" key="3">
    <source>
        <dbReference type="ARBA" id="ARBA00022723"/>
    </source>
</evidence>
<dbReference type="Gene3D" id="1.10.10.10">
    <property type="entry name" value="Winged helix-like DNA-binding domain superfamily/Winged helix DNA-binding domain"/>
    <property type="match status" value="2"/>
</dbReference>
<evidence type="ECO:0000259" key="6">
    <source>
        <dbReference type="SMART" id="SM00849"/>
    </source>
</evidence>
<comment type="cofactor">
    <cofactor evidence="1">
        <name>Zn(2+)</name>
        <dbReference type="ChEBI" id="CHEBI:29105"/>
    </cofactor>
</comment>
<protein>
    <recommendedName>
        <fullName evidence="6">Metallo-beta-lactamase domain-containing protein</fullName>
    </recommendedName>
</protein>
<dbReference type="InterPro" id="IPR036390">
    <property type="entry name" value="WH_DNA-bd_sf"/>
</dbReference>
<dbReference type="GO" id="GO:0046872">
    <property type="term" value="F:metal ion binding"/>
    <property type="evidence" value="ECO:0007669"/>
    <property type="project" value="UniProtKB-KW"/>
</dbReference>
<dbReference type="Proteomes" id="UP000653565">
    <property type="component" value="Unassembled WGS sequence"/>
</dbReference>